<dbReference type="Pfam" id="PF14380">
    <property type="entry name" value="WAK_assoc"/>
    <property type="match status" value="1"/>
</dbReference>
<proteinExistence type="predicted"/>
<keyword evidence="3" id="KW-0325">Glycoprotein</keyword>
<reference evidence="7" key="1">
    <citation type="submission" date="2019-09" db="EMBL/GenBank/DDBJ databases">
        <authorList>
            <person name="Zhang L."/>
        </authorList>
    </citation>
    <scope>NUCLEOTIDE SEQUENCE</scope>
</reference>
<dbReference type="InterPro" id="IPR032872">
    <property type="entry name" value="WAK_assoc_C"/>
</dbReference>
<protein>
    <recommendedName>
        <fullName evidence="8">Wall-associated receptor kinase galacturonan-binding domain-containing protein</fullName>
    </recommendedName>
</protein>
<accession>A0A5K0V2G7</accession>
<dbReference type="PANTHER" id="PTHR33355">
    <property type="entry name" value="WALL-ASSOCIATED RECEPTOR KINASE CARBOXY-TERMINAL PROTEIN-RELATED"/>
    <property type="match status" value="1"/>
</dbReference>
<evidence type="ECO:0008006" key="8">
    <source>
        <dbReference type="Google" id="ProtNLM"/>
    </source>
</evidence>
<feature type="domain" description="Wall-associated receptor kinase galacturonan-binding" evidence="5">
    <location>
        <begin position="31"/>
        <end position="97"/>
    </location>
</feature>
<evidence type="ECO:0000259" key="6">
    <source>
        <dbReference type="Pfam" id="PF14380"/>
    </source>
</evidence>
<evidence type="ECO:0000256" key="1">
    <source>
        <dbReference type="ARBA" id="ARBA00004167"/>
    </source>
</evidence>
<dbReference type="InterPro" id="IPR025287">
    <property type="entry name" value="WAK_GUB"/>
</dbReference>
<evidence type="ECO:0000256" key="3">
    <source>
        <dbReference type="ARBA" id="ARBA00023180"/>
    </source>
</evidence>
<dbReference type="Pfam" id="PF13947">
    <property type="entry name" value="GUB_WAK_bind"/>
    <property type="match status" value="1"/>
</dbReference>
<evidence type="ECO:0000256" key="2">
    <source>
        <dbReference type="ARBA" id="ARBA00022729"/>
    </source>
</evidence>
<evidence type="ECO:0000313" key="7">
    <source>
        <dbReference type="EMBL" id="VVV34999.1"/>
    </source>
</evidence>
<evidence type="ECO:0000256" key="4">
    <source>
        <dbReference type="SAM" id="SignalP"/>
    </source>
</evidence>
<name>A0A5K0V2G7_9MAGN</name>
<organism evidence="7">
    <name type="scientific">Nymphaea colorata</name>
    <name type="common">pocket water lily</name>
    <dbReference type="NCBI Taxonomy" id="210225"/>
    <lineage>
        <taxon>Eukaryota</taxon>
        <taxon>Viridiplantae</taxon>
        <taxon>Streptophyta</taxon>
        <taxon>Embryophyta</taxon>
        <taxon>Tracheophyta</taxon>
        <taxon>Spermatophyta</taxon>
        <taxon>Magnoliopsida</taxon>
        <taxon>Nymphaeales</taxon>
        <taxon>Nymphaeaceae</taxon>
        <taxon>Nymphaea</taxon>
    </lineage>
</organism>
<dbReference type="GO" id="GO:0016020">
    <property type="term" value="C:membrane"/>
    <property type="evidence" value="ECO:0007669"/>
    <property type="project" value="UniProtKB-SubCell"/>
</dbReference>
<dbReference type="PANTHER" id="PTHR33355:SF10">
    <property type="entry name" value="EGF-LIKE DOMAIN-CONTAINING PROTEIN"/>
    <property type="match status" value="1"/>
</dbReference>
<gene>
    <name evidence="7" type="ORF">NYM_LOCUS3288</name>
</gene>
<dbReference type="AlphaFoldDB" id="A0A5K0V2G7"/>
<comment type="subcellular location">
    <subcellularLocation>
        <location evidence="1">Membrane</location>
        <topology evidence="1">Single-pass membrane protein</topology>
    </subcellularLocation>
</comment>
<dbReference type="Gramene" id="NC1G0193300.1">
    <property type="protein sequence ID" value="NC1G0193300.1:cds"/>
    <property type="gene ID" value="NC1G0193300"/>
</dbReference>
<feature type="chain" id="PRO_5023943431" description="Wall-associated receptor kinase galacturonan-binding domain-containing protein" evidence="4">
    <location>
        <begin position="29"/>
        <end position="304"/>
    </location>
</feature>
<dbReference type="EMBL" id="LR721774">
    <property type="protein sequence ID" value="VVV34999.1"/>
    <property type="molecule type" value="Genomic_DNA"/>
</dbReference>
<evidence type="ECO:0000259" key="5">
    <source>
        <dbReference type="Pfam" id="PF13947"/>
    </source>
</evidence>
<keyword evidence="2 4" id="KW-0732">Signal</keyword>
<dbReference type="GO" id="GO:0030247">
    <property type="term" value="F:polysaccharide binding"/>
    <property type="evidence" value="ECO:0007669"/>
    <property type="project" value="InterPro"/>
</dbReference>
<feature type="signal peptide" evidence="4">
    <location>
        <begin position="1"/>
        <end position="28"/>
    </location>
</feature>
<feature type="domain" description="Wall-associated receptor kinase C-terminal" evidence="6">
    <location>
        <begin position="225"/>
        <end position="272"/>
    </location>
</feature>
<sequence>MTFLSSSVFNLTLFFFSFFIAGPLPVLSQACKSSCGDLPIRYPFGTGPGCGDPRFQNFVTCKCDSPQGRERLVLTAASGSYTIQWIDYGNHIIYIQDPTISTCSCMQPSRGFALDWSAPFSFPENTVFALLGCSVTASPVFNNSFNNNFKKNNAPLCDVSGGPICSQIYACPAVVGLNLPLYSPASSCCVYSPVDLGPSFDMDLKKLQCESYTAVIDFDYRQLDAAKWKYGIALKYRFSVNNVYPLSCLQCENSNGVCGYVGSYNSFACNCPFGVTTSTDCSFQESFWSHGVKSNNIPRVFTGK</sequence>